<dbReference type="InterPro" id="IPR036388">
    <property type="entry name" value="WH-like_DNA-bd_sf"/>
</dbReference>
<dbReference type="InterPro" id="IPR011991">
    <property type="entry name" value="ArsR-like_HTH"/>
</dbReference>
<dbReference type="Pfam" id="PF01047">
    <property type="entry name" value="MarR"/>
    <property type="match status" value="1"/>
</dbReference>
<evidence type="ECO:0000313" key="4">
    <source>
        <dbReference type="Proteomes" id="UP000275076"/>
    </source>
</evidence>
<evidence type="ECO:0000259" key="2">
    <source>
        <dbReference type="PROSITE" id="PS50995"/>
    </source>
</evidence>
<organism evidence="3 4">
    <name type="scientific">Salibacterium salarium</name>
    <dbReference type="NCBI Taxonomy" id="284579"/>
    <lineage>
        <taxon>Bacteria</taxon>
        <taxon>Bacillati</taxon>
        <taxon>Bacillota</taxon>
        <taxon>Bacilli</taxon>
        <taxon>Bacillales</taxon>
        <taxon>Bacillaceae</taxon>
    </lineage>
</organism>
<dbReference type="RefSeq" id="WP_125554508.1">
    <property type="nucleotide sequence ID" value="NZ_RBVX01000002.1"/>
</dbReference>
<dbReference type="Proteomes" id="UP000275076">
    <property type="component" value="Unassembled WGS sequence"/>
</dbReference>
<sequence length="158" mass="18447">MSLDDYKKIYLQSIYSLENIAKYLQPKVPLLSELQLTSRQETIMILFMRHKSITLGEVSERIGISKSAISQAMNKLEKEDLLIRSINEQNRREVTITFGEKGEELKRQFDAFETSIIEDYISQLKLEDMQHMQNVLVQLEKTIREGEINGKDKYGKDD</sequence>
<accession>A0A3R9PNU8</accession>
<dbReference type="PRINTS" id="PR00598">
    <property type="entry name" value="HTHMARR"/>
</dbReference>
<dbReference type="SMART" id="SM00347">
    <property type="entry name" value="HTH_MARR"/>
    <property type="match status" value="1"/>
</dbReference>
<gene>
    <name evidence="3" type="ORF">D7Z54_03745</name>
</gene>
<dbReference type="PROSITE" id="PS50995">
    <property type="entry name" value="HTH_MARR_2"/>
    <property type="match status" value="1"/>
</dbReference>
<dbReference type="InterPro" id="IPR039422">
    <property type="entry name" value="MarR/SlyA-like"/>
</dbReference>
<dbReference type="CDD" id="cd00090">
    <property type="entry name" value="HTH_ARSR"/>
    <property type="match status" value="1"/>
</dbReference>
<dbReference type="InterPro" id="IPR036390">
    <property type="entry name" value="WH_DNA-bd_sf"/>
</dbReference>
<dbReference type="PANTHER" id="PTHR33164:SF43">
    <property type="entry name" value="HTH-TYPE TRANSCRIPTIONAL REPRESSOR YETL"/>
    <property type="match status" value="1"/>
</dbReference>
<protein>
    <submittedName>
        <fullName evidence="3">MarR family transcriptional regulator</fullName>
    </submittedName>
</protein>
<keyword evidence="4" id="KW-1185">Reference proteome</keyword>
<name>A0A3R9PNU8_9BACI</name>
<dbReference type="InterPro" id="IPR000835">
    <property type="entry name" value="HTH_MarR-typ"/>
</dbReference>
<reference evidence="3 4" key="1">
    <citation type="submission" date="2018-10" db="EMBL/GenBank/DDBJ databases">
        <title>Draft genome sequence of Bacillus salarius IM0101, isolated from a hypersaline soil in Inner Mongolia, China.</title>
        <authorList>
            <person name="Yamprayoonswat W."/>
            <person name="Boonvisut S."/>
            <person name="Jumpathong W."/>
            <person name="Sittihan S."/>
            <person name="Ruangsuj P."/>
            <person name="Wanthongcharoen S."/>
            <person name="Thongpramul N."/>
            <person name="Pimmason S."/>
            <person name="Yu B."/>
            <person name="Yasawong M."/>
        </authorList>
    </citation>
    <scope>NUCLEOTIDE SEQUENCE [LARGE SCALE GENOMIC DNA]</scope>
    <source>
        <strain evidence="3 4">IM0101</strain>
    </source>
</reference>
<dbReference type="SUPFAM" id="SSF46785">
    <property type="entry name" value="Winged helix' DNA-binding domain"/>
    <property type="match status" value="1"/>
</dbReference>
<dbReference type="GO" id="GO:0006950">
    <property type="term" value="P:response to stress"/>
    <property type="evidence" value="ECO:0007669"/>
    <property type="project" value="TreeGrafter"/>
</dbReference>
<dbReference type="PANTHER" id="PTHR33164">
    <property type="entry name" value="TRANSCRIPTIONAL REGULATOR, MARR FAMILY"/>
    <property type="match status" value="1"/>
</dbReference>
<feature type="domain" description="HTH marR-type" evidence="2">
    <location>
        <begin position="1"/>
        <end position="141"/>
    </location>
</feature>
<dbReference type="EMBL" id="RBVX01000002">
    <property type="protein sequence ID" value="RSL34950.1"/>
    <property type="molecule type" value="Genomic_DNA"/>
</dbReference>
<dbReference type="AlphaFoldDB" id="A0A3R9PNU8"/>
<comment type="caution">
    <text evidence="3">The sequence shown here is derived from an EMBL/GenBank/DDBJ whole genome shotgun (WGS) entry which is preliminary data.</text>
</comment>
<keyword evidence="1" id="KW-0238">DNA-binding</keyword>
<evidence type="ECO:0000256" key="1">
    <source>
        <dbReference type="ARBA" id="ARBA00023125"/>
    </source>
</evidence>
<dbReference type="Gene3D" id="1.10.10.10">
    <property type="entry name" value="Winged helix-like DNA-binding domain superfamily/Winged helix DNA-binding domain"/>
    <property type="match status" value="1"/>
</dbReference>
<dbReference type="GO" id="GO:0003677">
    <property type="term" value="F:DNA binding"/>
    <property type="evidence" value="ECO:0007669"/>
    <property type="project" value="UniProtKB-KW"/>
</dbReference>
<proteinExistence type="predicted"/>
<dbReference type="GO" id="GO:0003700">
    <property type="term" value="F:DNA-binding transcription factor activity"/>
    <property type="evidence" value="ECO:0007669"/>
    <property type="project" value="InterPro"/>
</dbReference>
<dbReference type="OrthoDB" id="2872431at2"/>
<evidence type="ECO:0000313" key="3">
    <source>
        <dbReference type="EMBL" id="RSL34950.1"/>
    </source>
</evidence>